<dbReference type="GO" id="GO:0008168">
    <property type="term" value="F:methyltransferase activity"/>
    <property type="evidence" value="ECO:0007669"/>
    <property type="project" value="UniProtKB-KW"/>
</dbReference>
<dbReference type="PANTHER" id="PTHR43591">
    <property type="entry name" value="METHYLTRANSFERASE"/>
    <property type="match status" value="1"/>
</dbReference>
<protein>
    <submittedName>
        <fullName evidence="2">Class I SAM-dependent methyltransferase</fullName>
        <ecNumber evidence="2">2.1.1.-</ecNumber>
    </submittedName>
</protein>
<keyword evidence="2" id="KW-0808">Transferase</keyword>
<feature type="domain" description="Methyltransferase type 11" evidence="1">
    <location>
        <begin position="39"/>
        <end position="133"/>
    </location>
</feature>
<evidence type="ECO:0000259" key="1">
    <source>
        <dbReference type="Pfam" id="PF08241"/>
    </source>
</evidence>
<proteinExistence type="predicted"/>
<comment type="caution">
    <text evidence="2">The sequence shown here is derived from an EMBL/GenBank/DDBJ whole genome shotgun (WGS) entry which is preliminary data.</text>
</comment>
<evidence type="ECO:0000313" key="2">
    <source>
        <dbReference type="EMBL" id="MFC6878702.1"/>
    </source>
</evidence>
<dbReference type="CDD" id="cd02440">
    <property type="entry name" value="AdoMet_MTases"/>
    <property type="match status" value="1"/>
</dbReference>
<dbReference type="GO" id="GO:0032259">
    <property type="term" value="P:methylation"/>
    <property type="evidence" value="ECO:0007669"/>
    <property type="project" value="UniProtKB-KW"/>
</dbReference>
<dbReference type="RefSeq" id="WP_160819747.1">
    <property type="nucleotide sequence ID" value="NZ_JBHSXE010000001.1"/>
</dbReference>
<keyword evidence="2" id="KW-0489">Methyltransferase</keyword>
<dbReference type="Pfam" id="PF08241">
    <property type="entry name" value="Methyltransf_11"/>
    <property type="match status" value="1"/>
</dbReference>
<dbReference type="PANTHER" id="PTHR43591:SF24">
    <property type="entry name" value="2-METHOXY-6-POLYPRENYL-1,4-BENZOQUINOL METHYLASE, MITOCHONDRIAL"/>
    <property type="match status" value="1"/>
</dbReference>
<reference evidence="3" key="1">
    <citation type="journal article" date="2019" name="Int. J. Syst. Evol. Microbiol.">
        <title>The Global Catalogue of Microorganisms (GCM) 10K type strain sequencing project: providing services to taxonomists for standard genome sequencing and annotation.</title>
        <authorList>
            <consortium name="The Broad Institute Genomics Platform"/>
            <consortium name="The Broad Institute Genome Sequencing Center for Infectious Disease"/>
            <person name="Wu L."/>
            <person name="Ma J."/>
        </authorList>
    </citation>
    <scope>NUCLEOTIDE SEQUENCE [LARGE SCALE GENOMIC DNA]</scope>
    <source>
        <strain evidence="3">JCM 3369</strain>
    </source>
</reference>
<dbReference type="InterPro" id="IPR029063">
    <property type="entry name" value="SAM-dependent_MTases_sf"/>
</dbReference>
<sequence>MPMNRFHQWCCRSTVWARQVERTLLPWALEGADLGPDALEVGPGYGATTRVLRRRAPGLTALEIDPDLTARLRRLAGPTVNVVEGDGTAMPFPDGSFSGACCFTMLHHVPSPAAQDRLFAETHRVLRPGGVFAGSDGLDSFGFRLIHLFDTLVVVPPETLPARLEAAGFEDVSITRGKTSFRFSARKPARS</sequence>
<gene>
    <name evidence="2" type="ORF">ACFQKB_02865</name>
</gene>
<dbReference type="InterPro" id="IPR013216">
    <property type="entry name" value="Methyltransf_11"/>
</dbReference>
<organism evidence="2 3">
    <name type="scientific">Actinomadura yumaensis</name>
    <dbReference type="NCBI Taxonomy" id="111807"/>
    <lineage>
        <taxon>Bacteria</taxon>
        <taxon>Bacillati</taxon>
        <taxon>Actinomycetota</taxon>
        <taxon>Actinomycetes</taxon>
        <taxon>Streptosporangiales</taxon>
        <taxon>Thermomonosporaceae</taxon>
        <taxon>Actinomadura</taxon>
    </lineage>
</organism>
<dbReference type="EC" id="2.1.1.-" evidence="2"/>
<name>A0ABW2CAB8_9ACTN</name>
<dbReference type="SUPFAM" id="SSF53335">
    <property type="entry name" value="S-adenosyl-L-methionine-dependent methyltransferases"/>
    <property type="match status" value="1"/>
</dbReference>
<accession>A0ABW2CAB8</accession>
<dbReference type="Gene3D" id="3.40.50.150">
    <property type="entry name" value="Vaccinia Virus protein VP39"/>
    <property type="match status" value="1"/>
</dbReference>
<dbReference type="EMBL" id="JBHSXS010000001">
    <property type="protein sequence ID" value="MFC6878702.1"/>
    <property type="molecule type" value="Genomic_DNA"/>
</dbReference>
<keyword evidence="3" id="KW-1185">Reference proteome</keyword>
<dbReference type="Proteomes" id="UP001596380">
    <property type="component" value="Unassembled WGS sequence"/>
</dbReference>
<evidence type="ECO:0000313" key="3">
    <source>
        <dbReference type="Proteomes" id="UP001596380"/>
    </source>
</evidence>